<protein>
    <submittedName>
        <fullName evidence="1">Uncharacterized protein</fullName>
    </submittedName>
</protein>
<evidence type="ECO:0000313" key="2">
    <source>
        <dbReference type="Proteomes" id="UP000005239"/>
    </source>
</evidence>
<gene>
    <name evidence="1" type="primary">WBGene00274151</name>
</gene>
<dbReference type="Proteomes" id="UP000005239">
    <property type="component" value="Unassembled WGS sequence"/>
</dbReference>
<accession>A0A2A6BL87</accession>
<organism evidence="1 2">
    <name type="scientific">Pristionchus pacificus</name>
    <name type="common">Parasitic nematode worm</name>
    <dbReference type="NCBI Taxonomy" id="54126"/>
    <lineage>
        <taxon>Eukaryota</taxon>
        <taxon>Metazoa</taxon>
        <taxon>Ecdysozoa</taxon>
        <taxon>Nematoda</taxon>
        <taxon>Chromadorea</taxon>
        <taxon>Rhabditida</taxon>
        <taxon>Rhabditina</taxon>
        <taxon>Diplogasteromorpha</taxon>
        <taxon>Diplogasteroidea</taxon>
        <taxon>Neodiplogasteridae</taxon>
        <taxon>Pristionchus</taxon>
    </lineage>
</organism>
<sequence length="139" mass="15998">MKSSYLMLMFLSLSIGRSEAKSFHIKVDATLYCPTIYFYYANLWEEVDSSSILLSDLKYHRSYSNVTSLCEIEGMTRDAQTVKPLMTIEHSCGKNYTCVCKKFGDVSSHFEAVVSIDLKDNYYTECSSCTEARKRRGWE</sequence>
<dbReference type="AlphaFoldDB" id="A0A2A6BL87"/>
<keyword evidence="2" id="KW-1185">Reference proteome</keyword>
<reference evidence="1" key="2">
    <citation type="submission" date="2022-06" db="UniProtKB">
        <authorList>
            <consortium name="EnsemblMetazoa"/>
        </authorList>
    </citation>
    <scope>IDENTIFICATION</scope>
    <source>
        <strain evidence="1">PS312</strain>
    </source>
</reference>
<dbReference type="EnsemblMetazoa" id="PPA35782.1">
    <property type="protein sequence ID" value="PPA35782.1"/>
    <property type="gene ID" value="WBGene00274151"/>
</dbReference>
<name>A0A2A6BL87_PRIPA</name>
<evidence type="ECO:0000313" key="1">
    <source>
        <dbReference type="EnsemblMetazoa" id="PPA35782.1"/>
    </source>
</evidence>
<dbReference type="PANTHER" id="PTHR21479">
    <property type="match status" value="1"/>
</dbReference>
<accession>A0A8R1YTD2</accession>
<dbReference type="PANTHER" id="PTHR21479:SF22">
    <property type="entry name" value="PROTEIN CBG07241"/>
    <property type="match status" value="1"/>
</dbReference>
<reference evidence="2" key="1">
    <citation type="journal article" date="2008" name="Nat. Genet.">
        <title>The Pristionchus pacificus genome provides a unique perspective on nematode lifestyle and parasitism.</title>
        <authorList>
            <person name="Dieterich C."/>
            <person name="Clifton S.W."/>
            <person name="Schuster L.N."/>
            <person name="Chinwalla A."/>
            <person name="Delehaunty K."/>
            <person name="Dinkelacker I."/>
            <person name="Fulton L."/>
            <person name="Fulton R."/>
            <person name="Godfrey J."/>
            <person name="Minx P."/>
            <person name="Mitreva M."/>
            <person name="Roeseler W."/>
            <person name="Tian H."/>
            <person name="Witte H."/>
            <person name="Yang S.P."/>
            <person name="Wilson R.K."/>
            <person name="Sommer R.J."/>
        </authorList>
    </citation>
    <scope>NUCLEOTIDE SEQUENCE [LARGE SCALE GENOMIC DNA]</scope>
    <source>
        <strain evidence="2">PS312</strain>
    </source>
</reference>
<proteinExistence type="predicted"/>